<name>A0A2A9DN23_9CORY</name>
<reference evidence="7 8" key="1">
    <citation type="submission" date="2017-10" db="EMBL/GenBank/DDBJ databases">
        <title>Sequencing the genomes of 1000 actinobacteria strains.</title>
        <authorList>
            <person name="Klenk H.-P."/>
        </authorList>
    </citation>
    <scope>NUCLEOTIDE SEQUENCE [LARGE SCALE GENOMIC DNA]</scope>
    <source>
        <strain evidence="7 8">DSM 20688</strain>
    </source>
</reference>
<dbReference type="InterPro" id="IPR005119">
    <property type="entry name" value="LysR_subst-bd"/>
</dbReference>
<evidence type="ECO:0000256" key="1">
    <source>
        <dbReference type="ARBA" id="ARBA00009437"/>
    </source>
</evidence>
<dbReference type="Pfam" id="PF03466">
    <property type="entry name" value="LysR_substrate"/>
    <property type="match status" value="1"/>
</dbReference>
<dbReference type="SUPFAM" id="SSF46785">
    <property type="entry name" value="Winged helix' DNA-binding domain"/>
    <property type="match status" value="1"/>
</dbReference>
<dbReference type="Gene3D" id="1.10.10.10">
    <property type="entry name" value="Winged helix-like DNA-binding domain superfamily/Winged helix DNA-binding domain"/>
    <property type="match status" value="1"/>
</dbReference>
<comment type="similarity">
    <text evidence="1">Belongs to the LysR transcriptional regulatory family.</text>
</comment>
<keyword evidence="2" id="KW-0805">Transcription regulation</keyword>
<dbReference type="OrthoDB" id="9803735at2"/>
<dbReference type="GO" id="GO:0003677">
    <property type="term" value="F:DNA binding"/>
    <property type="evidence" value="ECO:0007669"/>
    <property type="project" value="UniProtKB-KW"/>
</dbReference>
<accession>A0A2A9DN23</accession>
<dbReference type="PANTHER" id="PTHR30346:SF28">
    <property type="entry name" value="HTH-TYPE TRANSCRIPTIONAL REGULATOR CYNR"/>
    <property type="match status" value="1"/>
</dbReference>
<dbReference type="RefSeq" id="WP_098388883.1">
    <property type="nucleotide sequence ID" value="NZ_LS483464.1"/>
</dbReference>
<organism evidence="7 8">
    <name type="scientific">Corynebacterium renale</name>
    <dbReference type="NCBI Taxonomy" id="1724"/>
    <lineage>
        <taxon>Bacteria</taxon>
        <taxon>Bacillati</taxon>
        <taxon>Actinomycetota</taxon>
        <taxon>Actinomycetes</taxon>
        <taxon>Mycobacteriales</taxon>
        <taxon>Corynebacteriaceae</taxon>
        <taxon>Corynebacterium</taxon>
    </lineage>
</organism>
<dbReference type="STRING" id="1724.GCA_001044175_02450"/>
<keyword evidence="3" id="KW-0238">DNA-binding</keyword>
<evidence type="ECO:0000256" key="2">
    <source>
        <dbReference type="ARBA" id="ARBA00023015"/>
    </source>
</evidence>
<dbReference type="PANTHER" id="PTHR30346">
    <property type="entry name" value="TRANSCRIPTIONAL DUAL REGULATOR HCAR-RELATED"/>
    <property type="match status" value="1"/>
</dbReference>
<keyword evidence="8" id="KW-1185">Reference proteome</keyword>
<dbReference type="InterPro" id="IPR036388">
    <property type="entry name" value="WH-like_DNA-bd_sf"/>
</dbReference>
<dbReference type="InterPro" id="IPR000847">
    <property type="entry name" value="LysR_HTH_N"/>
</dbReference>
<protein>
    <submittedName>
        <fullName evidence="7">Transcriptional regulator</fullName>
    </submittedName>
</protein>
<evidence type="ECO:0000256" key="4">
    <source>
        <dbReference type="ARBA" id="ARBA00023159"/>
    </source>
</evidence>
<dbReference type="Proteomes" id="UP000221653">
    <property type="component" value="Unassembled WGS sequence"/>
</dbReference>
<evidence type="ECO:0000256" key="3">
    <source>
        <dbReference type="ARBA" id="ARBA00023125"/>
    </source>
</evidence>
<dbReference type="GO" id="GO:0003700">
    <property type="term" value="F:DNA-binding transcription factor activity"/>
    <property type="evidence" value="ECO:0007669"/>
    <property type="project" value="InterPro"/>
</dbReference>
<dbReference type="EMBL" id="PDJF01000001">
    <property type="protein sequence ID" value="PFG27766.1"/>
    <property type="molecule type" value="Genomic_DNA"/>
</dbReference>
<sequence length="312" mass="33159">MGIDDLRSFLAVATSQDPLIDVASSLGIGQPTLSRRLARVETYAGATLFDRAGRSLVLNTRGRAFVVRARAALDALEGGRAEVRRLMDPERGTIRLDFMHSLGTWMVPDILREYRRQHPDVHFELHQGAASYLLDRVRSDASDLALVGPRPDPDMQWQQLARQRLAVAVPAGEGSGPIALEDVADARWIGMLPGYGTRTLLDTLTAAAGFRPDVVFESMELTTVAGLVAAGLGVALLPLGDPNLQILGIELRPIEPAAYRELGVAWRGDGSGGGAVSGCAGCAGCAVGPAVGPAVAQFLEFLQDWEGLAGLE</sequence>
<proteinExistence type="inferred from homology"/>
<evidence type="ECO:0000259" key="6">
    <source>
        <dbReference type="PROSITE" id="PS50931"/>
    </source>
</evidence>
<keyword evidence="5" id="KW-0804">Transcription</keyword>
<dbReference type="Gene3D" id="3.40.190.10">
    <property type="entry name" value="Periplasmic binding protein-like II"/>
    <property type="match status" value="2"/>
</dbReference>
<evidence type="ECO:0000256" key="5">
    <source>
        <dbReference type="ARBA" id="ARBA00023163"/>
    </source>
</evidence>
<keyword evidence="4" id="KW-0010">Activator</keyword>
<dbReference type="GO" id="GO:0032993">
    <property type="term" value="C:protein-DNA complex"/>
    <property type="evidence" value="ECO:0007669"/>
    <property type="project" value="TreeGrafter"/>
</dbReference>
<dbReference type="Pfam" id="PF00126">
    <property type="entry name" value="HTH_1"/>
    <property type="match status" value="1"/>
</dbReference>
<feature type="domain" description="HTH lysR-type" evidence="6">
    <location>
        <begin position="1"/>
        <end position="59"/>
    </location>
</feature>
<evidence type="ECO:0000313" key="7">
    <source>
        <dbReference type="EMBL" id="PFG27766.1"/>
    </source>
</evidence>
<dbReference type="PROSITE" id="PS50931">
    <property type="entry name" value="HTH_LYSR"/>
    <property type="match status" value="1"/>
</dbReference>
<gene>
    <name evidence="7" type="ORF">ATK06_0845</name>
</gene>
<dbReference type="SUPFAM" id="SSF53850">
    <property type="entry name" value="Periplasmic binding protein-like II"/>
    <property type="match status" value="1"/>
</dbReference>
<dbReference type="InterPro" id="IPR036390">
    <property type="entry name" value="WH_DNA-bd_sf"/>
</dbReference>
<evidence type="ECO:0000313" key="8">
    <source>
        <dbReference type="Proteomes" id="UP000221653"/>
    </source>
</evidence>
<dbReference type="AlphaFoldDB" id="A0A2A9DN23"/>
<comment type="caution">
    <text evidence="7">The sequence shown here is derived from an EMBL/GenBank/DDBJ whole genome shotgun (WGS) entry which is preliminary data.</text>
</comment>